<sequence length="152" mass="16880">MRFWSQICDNYYLGIALLAWFIAQLLKIFIDGWRYRKFDFKKIVSSGGMPSSHAATVCALANSVGLNLGYNSVQFATCAVVAIIVMYDASGVRRETGKQARLLNLLLSSDAFAFDGLDSFDETLKELVGHTPLQVFMGAVLGCLIAYILRMY</sequence>
<reference evidence="2 3" key="1">
    <citation type="submission" date="2023-02" db="EMBL/GenBank/DDBJ databases">
        <title>Novel Oscillospiraceae bacterial genomes.</title>
        <authorList>
            <person name="Srinivasan S."/>
            <person name="Austin M.N."/>
            <person name="Fiedler T.L."/>
            <person name="Strenk S.M."/>
            <person name="Agnew K.J."/>
            <person name="Nagana Gowda G.A."/>
            <person name="Raftery D."/>
            <person name="Beamer M.A."/>
            <person name="Achilles S.L."/>
            <person name="Wiesenfeld H.C."/>
            <person name="Fredricks D.N."/>
            <person name="Hillier S.L."/>
        </authorList>
    </citation>
    <scope>NUCLEOTIDE SEQUENCE [LARGE SCALE GENOMIC DNA]</scope>
    <source>
        <strain evidence="2 3">CHIC02 1186E3-8</strain>
    </source>
</reference>
<dbReference type="RefSeq" id="WP_315571285.1">
    <property type="nucleotide sequence ID" value="NZ_CP118868.1"/>
</dbReference>
<feature type="transmembrane region" description="Helical" evidence="1">
    <location>
        <begin position="72"/>
        <end position="90"/>
    </location>
</feature>
<keyword evidence="1" id="KW-0472">Membrane</keyword>
<accession>A0ABY8C3G8</accession>
<feature type="transmembrane region" description="Helical" evidence="1">
    <location>
        <begin position="132"/>
        <end position="149"/>
    </location>
</feature>
<dbReference type="EMBL" id="CP118868">
    <property type="protein sequence ID" value="WEG35221.1"/>
    <property type="molecule type" value="Genomic_DNA"/>
</dbReference>
<evidence type="ECO:0000313" key="2">
    <source>
        <dbReference type="EMBL" id="WEG35221.1"/>
    </source>
</evidence>
<dbReference type="PANTHER" id="PTHR31446">
    <property type="entry name" value="ACID PHOSPHATASE/VANADIUM-DEPENDENT HALOPEROXIDASE-RELATED PROTEIN"/>
    <property type="match status" value="1"/>
</dbReference>
<dbReference type="SUPFAM" id="SSF48317">
    <property type="entry name" value="Acid phosphatase/Vanadium-dependent haloperoxidase"/>
    <property type="match status" value="1"/>
</dbReference>
<dbReference type="InterPro" id="IPR036938">
    <property type="entry name" value="PAP2/HPO_sf"/>
</dbReference>
<keyword evidence="1" id="KW-0812">Transmembrane</keyword>
<gene>
    <name evidence="2" type="ORF">PYS61_04610</name>
</gene>
<evidence type="ECO:0000256" key="1">
    <source>
        <dbReference type="SAM" id="Phobius"/>
    </source>
</evidence>
<dbReference type="Pfam" id="PF02681">
    <property type="entry name" value="DUF212"/>
    <property type="match status" value="1"/>
</dbReference>
<evidence type="ECO:0000313" key="3">
    <source>
        <dbReference type="Proteomes" id="UP001220478"/>
    </source>
</evidence>
<proteinExistence type="predicted"/>
<dbReference type="Proteomes" id="UP001220478">
    <property type="component" value="Chromosome"/>
</dbReference>
<dbReference type="PANTHER" id="PTHR31446:SF29">
    <property type="entry name" value="ACID PHOSPHATASE_VANADIUM-DEPENDENT HALOPEROXIDASE-RELATED PROTEIN"/>
    <property type="match status" value="1"/>
</dbReference>
<keyword evidence="1" id="KW-1133">Transmembrane helix</keyword>
<keyword evidence="3" id="KW-1185">Reference proteome</keyword>
<feature type="transmembrane region" description="Helical" evidence="1">
    <location>
        <begin position="12"/>
        <end position="30"/>
    </location>
</feature>
<organism evidence="2 3">
    <name type="scientific">Amygdalobacter indicium</name>
    <dbReference type="NCBI Taxonomy" id="3029272"/>
    <lineage>
        <taxon>Bacteria</taxon>
        <taxon>Bacillati</taxon>
        <taxon>Bacillota</taxon>
        <taxon>Clostridia</taxon>
        <taxon>Eubacteriales</taxon>
        <taxon>Oscillospiraceae</taxon>
        <taxon>Amygdalobacter</taxon>
    </lineage>
</organism>
<name>A0ABY8C3G8_9FIRM</name>
<protein>
    <submittedName>
        <fullName evidence="2">Divergent PAP2 family protein</fullName>
    </submittedName>
</protein>
<dbReference type="InterPro" id="IPR003832">
    <property type="entry name" value="DUF212"/>
</dbReference>